<organism evidence="2 3">
    <name type="scientific">Geotalea uraniireducens</name>
    <dbReference type="NCBI Taxonomy" id="351604"/>
    <lineage>
        <taxon>Bacteria</taxon>
        <taxon>Pseudomonadati</taxon>
        <taxon>Thermodesulfobacteriota</taxon>
        <taxon>Desulfuromonadia</taxon>
        <taxon>Geobacterales</taxon>
        <taxon>Geobacteraceae</taxon>
        <taxon>Geotalea</taxon>
    </lineage>
</organism>
<evidence type="ECO:0000313" key="2">
    <source>
        <dbReference type="EMBL" id="BDV44359.1"/>
    </source>
</evidence>
<dbReference type="NCBIfam" id="NF040900">
    <property type="entry name" value="porin_ExtI"/>
    <property type="match status" value="1"/>
</dbReference>
<evidence type="ECO:0000256" key="1">
    <source>
        <dbReference type="SAM" id="SignalP"/>
    </source>
</evidence>
<keyword evidence="1" id="KW-0732">Signal</keyword>
<dbReference type="EMBL" id="AP027151">
    <property type="protein sequence ID" value="BDV44359.1"/>
    <property type="molecule type" value="Genomic_DNA"/>
</dbReference>
<dbReference type="InterPro" id="IPR010870">
    <property type="entry name" value="Porin_O/P"/>
</dbReference>
<keyword evidence="3" id="KW-1185">Reference proteome</keyword>
<proteinExistence type="predicted"/>
<dbReference type="Pfam" id="PF07396">
    <property type="entry name" value="Porin_O_P"/>
    <property type="match status" value="1"/>
</dbReference>
<accession>A0ABM8EP46</accession>
<reference evidence="2 3" key="1">
    <citation type="submission" date="2022-12" db="EMBL/GenBank/DDBJ databases">
        <title>Polyphasic characterization of Geotalea uranireducens NIT-SL11 newly isolated from a complex of sewage sludge and microbially reduced graphene oxide.</title>
        <authorList>
            <person name="Xie L."/>
            <person name="Yoshida N."/>
            <person name="Meng L."/>
        </authorList>
    </citation>
    <scope>NUCLEOTIDE SEQUENCE [LARGE SCALE GENOMIC DNA]</scope>
    <source>
        <strain evidence="2 3">NIT-SL11</strain>
    </source>
</reference>
<dbReference type="Proteomes" id="UP001317705">
    <property type="component" value="Chromosome"/>
</dbReference>
<sequence length="407" mass="45835">MIKISRSGKVSALALGLTLMAGTAFAGPRITFGPEDQGALQIDYKGQFQMTVRDTGSGSNNDDTTTNFNFRRNRLAFMGKYGDMLSLYVQTEFTEDANVGTLGVASTNQGTEFQLLDAVMRFKLNDMFHVNVGKFKYNLSRENLEACEMPLTLDRSLFIRAPYVTTRDTGVAVWGNLFNDIFQYRIDAMEGRKAVSGDTAPDSNFRYSFRAHVTLLDPEKDYGYKGTYLGQKKVLTIGGAYQFEPKVAYGDTVAQTGEKDYKAWTIDGFFEYPFEGIGTVTASAAYEDVDLDDAYKYSTNFDSGTVGLNGQKNGWYVKAGYMLPNLPLQFFGRYEKWRFAELNNIFDQKVDWYAAGANYYLRGQNLKLTFEFSHTNFDQEGVYSGIEGANLQSKDFNTFITQLQLIF</sequence>
<dbReference type="Gene3D" id="2.40.160.10">
    <property type="entry name" value="Porin"/>
    <property type="match status" value="1"/>
</dbReference>
<feature type="chain" id="PRO_5045351300" evidence="1">
    <location>
        <begin position="27"/>
        <end position="407"/>
    </location>
</feature>
<gene>
    <name evidence="2" type="ORF">GURASL_32820</name>
</gene>
<dbReference type="RefSeq" id="WP_282000463.1">
    <property type="nucleotide sequence ID" value="NZ_AP027151.1"/>
</dbReference>
<feature type="signal peptide" evidence="1">
    <location>
        <begin position="1"/>
        <end position="26"/>
    </location>
</feature>
<dbReference type="InterPro" id="IPR023614">
    <property type="entry name" value="Porin_dom_sf"/>
</dbReference>
<name>A0ABM8EP46_9BACT</name>
<dbReference type="SUPFAM" id="SSF56935">
    <property type="entry name" value="Porins"/>
    <property type="match status" value="1"/>
</dbReference>
<evidence type="ECO:0000313" key="3">
    <source>
        <dbReference type="Proteomes" id="UP001317705"/>
    </source>
</evidence>
<protein>
    <submittedName>
        <fullName evidence="2">Outer membrane channel protein</fullName>
    </submittedName>
</protein>